<dbReference type="RefSeq" id="WP_271219289.1">
    <property type="nucleotide sequence ID" value="NZ_BAAAVD010000008.1"/>
</dbReference>
<reference evidence="7" key="1">
    <citation type="journal article" date="2014" name="Int. J. Syst. Evol. Microbiol.">
        <title>Complete genome sequence of Corynebacterium casei LMG S-19264T (=DSM 44701T), isolated from a smear-ripened cheese.</title>
        <authorList>
            <consortium name="US DOE Joint Genome Institute (JGI-PGF)"/>
            <person name="Walter F."/>
            <person name="Albersmeier A."/>
            <person name="Kalinowski J."/>
            <person name="Ruckert C."/>
        </authorList>
    </citation>
    <scope>NUCLEOTIDE SEQUENCE</scope>
    <source>
        <strain evidence="7">VKM Ac-2007</strain>
    </source>
</reference>
<dbReference type="EMBL" id="BSEV01000009">
    <property type="protein sequence ID" value="GLK10883.1"/>
    <property type="molecule type" value="Genomic_DNA"/>
</dbReference>
<feature type="domain" description="Peptidase S26" evidence="6">
    <location>
        <begin position="10"/>
        <end position="102"/>
    </location>
</feature>
<evidence type="ECO:0000256" key="4">
    <source>
        <dbReference type="ARBA" id="ARBA00022801"/>
    </source>
</evidence>
<keyword evidence="4" id="KW-0378">Hydrolase</keyword>
<dbReference type="AlphaFoldDB" id="A0A9W6I477"/>
<comment type="similarity">
    <text evidence="2">Belongs to the peptidase S26 family.</text>
</comment>
<sequence>MIAALAAGSALAMAAVLLALLRRRWTTVTVVGVSMTPTLLPGDRLLVRRCGITELKVGDIVVLEPPRPATPYGVVVTASPLTRTRWKVKRVAALPGDPIPARARAATGDRQTVPENSLIVFGDGVESHDSRQVGLYPGDRILGVAVRSAGGKRPS</sequence>
<protein>
    <recommendedName>
        <fullName evidence="6">Peptidase S26 domain-containing protein</fullName>
    </recommendedName>
</protein>
<dbReference type="InterPro" id="IPR019756">
    <property type="entry name" value="Pept_S26A_signal_pept_1_Ser-AS"/>
</dbReference>
<dbReference type="PRINTS" id="PR00727">
    <property type="entry name" value="LEADERPTASE"/>
</dbReference>
<dbReference type="Gene3D" id="2.10.109.10">
    <property type="entry name" value="Umud Fragment, subunit A"/>
    <property type="match status" value="1"/>
</dbReference>
<evidence type="ECO:0000256" key="5">
    <source>
        <dbReference type="PIRSR" id="PIRSR600223-1"/>
    </source>
</evidence>
<evidence type="ECO:0000313" key="8">
    <source>
        <dbReference type="Proteomes" id="UP001143474"/>
    </source>
</evidence>
<evidence type="ECO:0000313" key="7">
    <source>
        <dbReference type="EMBL" id="GLK10883.1"/>
    </source>
</evidence>
<accession>A0A9W6I477</accession>
<dbReference type="CDD" id="cd06530">
    <property type="entry name" value="S26_SPase_I"/>
    <property type="match status" value="1"/>
</dbReference>
<evidence type="ECO:0000256" key="2">
    <source>
        <dbReference type="ARBA" id="ARBA00009370"/>
    </source>
</evidence>
<dbReference type="InterPro" id="IPR019533">
    <property type="entry name" value="Peptidase_S26"/>
</dbReference>
<dbReference type="GO" id="GO:0004252">
    <property type="term" value="F:serine-type endopeptidase activity"/>
    <property type="evidence" value="ECO:0007669"/>
    <property type="project" value="InterPro"/>
</dbReference>
<dbReference type="SUPFAM" id="SSF51306">
    <property type="entry name" value="LexA/Signal peptidase"/>
    <property type="match status" value="1"/>
</dbReference>
<dbReference type="Pfam" id="PF10502">
    <property type="entry name" value="Peptidase_S26"/>
    <property type="match status" value="1"/>
</dbReference>
<dbReference type="InterPro" id="IPR000223">
    <property type="entry name" value="Pept_S26A_signal_pept_1"/>
</dbReference>
<dbReference type="PROSITE" id="PS00501">
    <property type="entry name" value="SPASE_I_1"/>
    <property type="match status" value="1"/>
</dbReference>
<dbReference type="PANTHER" id="PTHR43390">
    <property type="entry name" value="SIGNAL PEPTIDASE I"/>
    <property type="match status" value="1"/>
</dbReference>
<gene>
    <name evidence="7" type="ORF">GCM10017600_42890</name>
</gene>
<feature type="active site" evidence="5">
    <location>
        <position position="89"/>
    </location>
</feature>
<dbReference type="Proteomes" id="UP001143474">
    <property type="component" value="Unassembled WGS sequence"/>
</dbReference>
<comment type="caution">
    <text evidence="7">The sequence shown here is derived from an EMBL/GenBank/DDBJ whole genome shotgun (WGS) entry which is preliminary data.</text>
</comment>
<feature type="active site" evidence="5">
    <location>
        <position position="34"/>
    </location>
</feature>
<dbReference type="InterPro" id="IPR036286">
    <property type="entry name" value="LexA/Signal_pep-like_sf"/>
</dbReference>
<organism evidence="7 8">
    <name type="scientific">Streptosporangium carneum</name>
    <dbReference type="NCBI Taxonomy" id="47481"/>
    <lineage>
        <taxon>Bacteria</taxon>
        <taxon>Bacillati</taxon>
        <taxon>Actinomycetota</taxon>
        <taxon>Actinomycetes</taxon>
        <taxon>Streptosporangiales</taxon>
        <taxon>Streptosporangiaceae</taxon>
        <taxon>Streptosporangium</taxon>
    </lineage>
</organism>
<keyword evidence="8" id="KW-1185">Reference proteome</keyword>
<dbReference type="GO" id="GO:0005886">
    <property type="term" value="C:plasma membrane"/>
    <property type="evidence" value="ECO:0007669"/>
    <property type="project" value="UniProtKB-SubCell"/>
</dbReference>
<dbReference type="PANTHER" id="PTHR43390:SF1">
    <property type="entry name" value="CHLOROPLAST PROCESSING PEPTIDASE"/>
    <property type="match status" value="1"/>
</dbReference>
<keyword evidence="3" id="KW-0645">Protease</keyword>
<evidence type="ECO:0000259" key="6">
    <source>
        <dbReference type="Pfam" id="PF10502"/>
    </source>
</evidence>
<proteinExistence type="inferred from homology"/>
<evidence type="ECO:0000256" key="1">
    <source>
        <dbReference type="ARBA" id="ARBA00004401"/>
    </source>
</evidence>
<evidence type="ECO:0000256" key="3">
    <source>
        <dbReference type="ARBA" id="ARBA00022670"/>
    </source>
</evidence>
<comment type="subcellular location">
    <subcellularLocation>
        <location evidence="1">Cell membrane</location>
        <topology evidence="1">Single-pass type II membrane protein</topology>
    </subcellularLocation>
</comment>
<reference evidence="7" key="2">
    <citation type="submission" date="2023-01" db="EMBL/GenBank/DDBJ databases">
        <authorList>
            <person name="Sun Q."/>
            <person name="Evtushenko L."/>
        </authorList>
    </citation>
    <scope>NUCLEOTIDE SEQUENCE</scope>
    <source>
        <strain evidence="7">VKM Ac-2007</strain>
    </source>
</reference>
<dbReference type="GO" id="GO:0006465">
    <property type="term" value="P:signal peptide processing"/>
    <property type="evidence" value="ECO:0007669"/>
    <property type="project" value="InterPro"/>
</dbReference>
<name>A0A9W6I477_9ACTN</name>